<comment type="caution">
    <text evidence="2">The sequence shown here is derived from an EMBL/GenBank/DDBJ whole genome shotgun (WGS) entry which is preliminary data.</text>
</comment>
<sequence length="84" mass="9051">MMRWDLARSSLEDSSKGSGSSLGTRREIAGKKTGGLAARMLKAAGLCGSKLPVPQNPDGGQWLTIGKLPRSVGEMLVPRFFRYD</sequence>
<dbReference type="Proteomes" id="UP000287651">
    <property type="component" value="Unassembled WGS sequence"/>
</dbReference>
<dbReference type="AlphaFoldDB" id="A0A426WYJ1"/>
<organism evidence="2 3">
    <name type="scientific">Ensete ventricosum</name>
    <name type="common">Abyssinian banana</name>
    <name type="synonym">Musa ensete</name>
    <dbReference type="NCBI Taxonomy" id="4639"/>
    <lineage>
        <taxon>Eukaryota</taxon>
        <taxon>Viridiplantae</taxon>
        <taxon>Streptophyta</taxon>
        <taxon>Embryophyta</taxon>
        <taxon>Tracheophyta</taxon>
        <taxon>Spermatophyta</taxon>
        <taxon>Magnoliopsida</taxon>
        <taxon>Liliopsida</taxon>
        <taxon>Zingiberales</taxon>
        <taxon>Musaceae</taxon>
        <taxon>Ensete</taxon>
    </lineage>
</organism>
<proteinExistence type="predicted"/>
<evidence type="ECO:0000313" key="2">
    <source>
        <dbReference type="EMBL" id="RRT32357.1"/>
    </source>
</evidence>
<reference evidence="2 3" key="1">
    <citation type="journal article" date="2014" name="Agronomy (Basel)">
        <title>A Draft Genome Sequence for Ensete ventricosum, the Drought-Tolerant Tree Against Hunger.</title>
        <authorList>
            <person name="Harrison J."/>
            <person name="Moore K.A."/>
            <person name="Paszkiewicz K."/>
            <person name="Jones T."/>
            <person name="Grant M."/>
            <person name="Ambacheew D."/>
            <person name="Muzemil S."/>
            <person name="Studholme D.J."/>
        </authorList>
    </citation>
    <scope>NUCLEOTIDE SEQUENCE [LARGE SCALE GENOMIC DNA]</scope>
</reference>
<feature type="region of interest" description="Disordered" evidence="1">
    <location>
        <begin position="1"/>
        <end position="28"/>
    </location>
</feature>
<protein>
    <submittedName>
        <fullName evidence="2">Uncharacterized protein</fullName>
    </submittedName>
</protein>
<evidence type="ECO:0000256" key="1">
    <source>
        <dbReference type="SAM" id="MobiDB-lite"/>
    </source>
</evidence>
<evidence type="ECO:0000313" key="3">
    <source>
        <dbReference type="Proteomes" id="UP000287651"/>
    </source>
</evidence>
<name>A0A426WYJ1_ENSVE</name>
<accession>A0A426WYJ1</accession>
<dbReference type="EMBL" id="AMZH03032450">
    <property type="protein sequence ID" value="RRT32357.1"/>
    <property type="molecule type" value="Genomic_DNA"/>
</dbReference>
<gene>
    <name evidence="2" type="ORF">B296_00052813</name>
</gene>